<evidence type="ECO:0000256" key="7">
    <source>
        <dbReference type="ARBA" id="ARBA00047368"/>
    </source>
</evidence>
<comment type="catalytic activity">
    <reaction evidence="9">
        <text>9-hexadecanoyloxy-octadecanoate + H2O = 9-hydroxy-octadecanoate + hexadecanoate + H(+)</text>
        <dbReference type="Rhea" id="RHEA:52052"/>
        <dbReference type="ChEBI" id="CHEBI:7896"/>
        <dbReference type="ChEBI" id="CHEBI:15377"/>
        <dbReference type="ChEBI" id="CHEBI:15378"/>
        <dbReference type="ChEBI" id="CHEBI:83670"/>
        <dbReference type="ChEBI" id="CHEBI:136286"/>
    </reaction>
    <physiologicalReaction direction="left-to-right" evidence="9">
        <dbReference type="Rhea" id="RHEA:52053"/>
    </physiologicalReaction>
</comment>
<evidence type="ECO:0000256" key="5">
    <source>
        <dbReference type="ARBA" id="ARBA00022989"/>
    </source>
</evidence>
<reference evidence="18" key="1">
    <citation type="journal article" date="2016" name="Sci. Rep.">
        <title>Molecular characterization of firefly nuptial gifts: a multi-omics approach sheds light on postcopulatory sexual selection.</title>
        <authorList>
            <person name="Al-Wathiqui N."/>
            <person name="Fallon T.R."/>
            <person name="South A."/>
            <person name="Weng J.K."/>
            <person name="Lewis S.M."/>
        </authorList>
    </citation>
    <scope>NUCLEOTIDE SEQUENCE</scope>
</reference>
<evidence type="ECO:0000256" key="15">
    <source>
        <dbReference type="ARBA" id="ARBA00049322"/>
    </source>
</evidence>
<proteinExistence type="inferred from homology"/>
<evidence type="ECO:0000256" key="14">
    <source>
        <dbReference type="ARBA" id="ARBA00049296"/>
    </source>
</evidence>
<evidence type="ECO:0000256" key="1">
    <source>
        <dbReference type="ARBA" id="ARBA00000923"/>
    </source>
</evidence>
<evidence type="ECO:0000256" key="6">
    <source>
        <dbReference type="ARBA" id="ARBA00023136"/>
    </source>
</evidence>
<evidence type="ECO:0008006" key="19">
    <source>
        <dbReference type="Google" id="ProtNLM"/>
    </source>
</evidence>
<dbReference type="PANTHER" id="PTHR10989">
    <property type="entry name" value="ANDROGEN-INDUCED PROTEIN 1-RELATED"/>
    <property type="match status" value="1"/>
</dbReference>
<dbReference type="OrthoDB" id="1898221at2759"/>
<keyword evidence="6 17" id="KW-0472">Membrane</keyword>
<accession>A0A1Y1LPI5</accession>
<protein>
    <recommendedName>
        <fullName evidence="19">Androgen-dependent TFPI-regulating protein</fullName>
    </recommendedName>
</protein>
<dbReference type="InterPro" id="IPR006838">
    <property type="entry name" value="ADTRP_AIG1"/>
</dbReference>
<evidence type="ECO:0000313" key="18">
    <source>
        <dbReference type="EMBL" id="JAV73516.1"/>
    </source>
</evidence>
<dbReference type="GeneID" id="116179752"/>
<dbReference type="EMBL" id="GEZM01054631">
    <property type="protein sequence ID" value="JAV73513.1"/>
    <property type="molecule type" value="Transcribed_RNA"/>
</dbReference>
<feature type="transmembrane region" description="Helical" evidence="17">
    <location>
        <begin position="49"/>
        <end position="68"/>
    </location>
</feature>
<feature type="transmembrane region" description="Helical" evidence="17">
    <location>
        <begin position="88"/>
        <end position="110"/>
    </location>
</feature>
<comment type="catalytic activity">
    <reaction evidence="8">
        <text>13-octadecanoyloxy-octadecanoate + H2O = 13-hydroxy-octadecanoate + octadecanoate + H(+)</text>
        <dbReference type="Rhea" id="RHEA:52084"/>
        <dbReference type="ChEBI" id="CHEBI:15377"/>
        <dbReference type="ChEBI" id="CHEBI:15378"/>
        <dbReference type="ChEBI" id="CHEBI:25629"/>
        <dbReference type="ChEBI" id="CHEBI:136304"/>
        <dbReference type="ChEBI" id="CHEBI:136335"/>
    </reaction>
    <physiologicalReaction direction="left-to-right" evidence="8">
        <dbReference type="Rhea" id="RHEA:52085"/>
    </physiologicalReaction>
</comment>
<comment type="catalytic activity">
    <reaction evidence="15">
        <text>13-(9Z-hexadecenoyloxy)-octadecanoate + H2O = 13-hydroxy-octadecanoate + (9Z)-hexadecenoate + H(+)</text>
        <dbReference type="Rhea" id="RHEA:52076"/>
        <dbReference type="ChEBI" id="CHEBI:15377"/>
        <dbReference type="ChEBI" id="CHEBI:15378"/>
        <dbReference type="ChEBI" id="CHEBI:32372"/>
        <dbReference type="ChEBI" id="CHEBI:136304"/>
        <dbReference type="ChEBI" id="CHEBI:136315"/>
    </reaction>
    <physiologicalReaction direction="left-to-right" evidence="15">
        <dbReference type="Rhea" id="RHEA:52077"/>
    </physiologicalReaction>
</comment>
<evidence type="ECO:0000256" key="2">
    <source>
        <dbReference type="ARBA" id="ARBA00004127"/>
    </source>
</evidence>
<name>A0A1Y1LPI5_PHOPY</name>
<comment type="catalytic activity">
    <reaction evidence="10">
        <text>12-octadecanoyloxy-octadecanoate + H2O = 12-hydroxyoctadecanoate + octadecanoate + H(+)</text>
        <dbReference type="Rhea" id="RHEA:52080"/>
        <dbReference type="ChEBI" id="CHEBI:15377"/>
        <dbReference type="ChEBI" id="CHEBI:15378"/>
        <dbReference type="ChEBI" id="CHEBI:25629"/>
        <dbReference type="ChEBI" id="CHEBI:84201"/>
        <dbReference type="ChEBI" id="CHEBI:136330"/>
    </reaction>
    <physiologicalReaction direction="left-to-right" evidence="10">
        <dbReference type="Rhea" id="RHEA:52081"/>
    </physiologicalReaction>
</comment>
<comment type="catalytic activity">
    <reaction evidence="14">
        <text>13-(9Z-octadecenoyloxy)-octadecanoate + H2O = 13-hydroxy-octadecanoate + (9Z)-octadecenoate + H(+)</text>
        <dbReference type="Rhea" id="RHEA:52064"/>
        <dbReference type="ChEBI" id="CHEBI:15377"/>
        <dbReference type="ChEBI" id="CHEBI:15378"/>
        <dbReference type="ChEBI" id="CHEBI:30823"/>
        <dbReference type="ChEBI" id="CHEBI:136303"/>
        <dbReference type="ChEBI" id="CHEBI:136304"/>
    </reaction>
    <physiologicalReaction direction="left-to-right" evidence="14">
        <dbReference type="Rhea" id="RHEA:52065"/>
    </physiologicalReaction>
</comment>
<evidence type="ECO:0000256" key="9">
    <source>
        <dbReference type="ARBA" id="ARBA00047863"/>
    </source>
</evidence>
<comment type="similarity">
    <text evidence="3">Belongs to the AIG1 family.</text>
</comment>
<dbReference type="GO" id="GO:0016020">
    <property type="term" value="C:membrane"/>
    <property type="evidence" value="ECO:0007669"/>
    <property type="project" value="InterPro"/>
</dbReference>
<feature type="transmembrane region" description="Helical" evidence="17">
    <location>
        <begin position="130"/>
        <end position="148"/>
    </location>
</feature>
<dbReference type="Pfam" id="PF04750">
    <property type="entry name" value="Far-17a_AIG1"/>
    <property type="match status" value="1"/>
</dbReference>
<evidence type="ECO:0000256" key="3">
    <source>
        <dbReference type="ARBA" id="ARBA00009300"/>
    </source>
</evidence>
<evidence type="ECO:0000256" key="8">
    <source>
        <dbReference type="ARBA" id="ARBA00047427"/>
    </source>
</evidence>
<comment type="catalytic activity">
    <reaction evidence="12">
        <text>9-(9Z-octadecenoyloxy)-octadecanoate + H2O = 9-hydroxy-octadecanoate + (9Z)-octadecenoate + H(+)</text>
        <dbReference type="Rhea" id="RHEA:52048"/>
        <dbReference type="ChEBI" id="CHEBI:15377"/>
        <dbReference type="ChEBI" id="CHEBI:15378"/>
        <dbReference type="ChEBI" id="CHEBI:30823"/>
        <dbReference type="ChEBI" id="CHEBI:136282"/>
        <dbReference type="ChEBI" id="CHEBI:136286"/>
    </reaction>
    <physiologicalReaction direction="left-to-right" evidence="12">
        <dbReference type="Rhea" id="RHEA:52049"/>
    </physiologicalReaction>
</comment>
<comment type="catalytic activity">
    <reaction evidence="1">
        <text>9-(9Z-hexadecenoyloxy)-octadecanoate + H2O = (9Z)-hexadecenoate + 9-hydroxy-octadecanoate + H(+)</text>
        <dbReference type="Rhea" id="RHEA:52068"/>
        <dbReference type="ChEBI" id="CHEBI:15377"/>
        <dbReference type="ChEBI" id="CHEBI:15378"/>
        <dbReference type="ChEBI" id="CHEBI:32372"/>
        <dbReference type="ChEBI" id="CHEBI:136286"/>
        <dbReference type="ChEBI" id="CHEBI:136309"/>
    </reaction>
    <physiologicalReaction direction="left-to-right" evidence="1">
        <dbReference type="Rhea" id="RHEA:52069"/>
    </physiologicalReaction>
</comment>
<comment type="subcellular location">
    <subcellularLocation>
        <location evidence="2">Endomembrane system</location>
        <topology evidence="2">Multi-pass membrane protein</topology>
    </subcellularLocation>
</comment>
<comment type="catalytic activity">
    <reaction evidence="16">
        <text>12-(9Z-hexadecenoyloxy)-octadecanoate + H2O = 12-hydroxyoctadecanoate + (9Z)-hexadecenoate + H(+)</text>
        <dbReference type="Rhea" id="RHEA:52072"/>
        <dbReference type="ChEBI" id="CHEBI:15377"/>
        <dbReference type="ChEBI" id="CHEBI:15378"/>
        <dbReference type="ChEBI" id="CHEBI:32372"/>
        <dbReference type="ChEBI" id="CHEBI:84201"/>
        <dbReference type="ChEBI" id="CHEBI:136312"/>
    </reaction>
    <physiologicalReaction direction="left-to-right" evidence="16">
        <dbReference type="Rhea" id="RHEA:52073"/>
    </physiologicalReaction>
</comment>
<dbReference type="PANTHER" id="PTHR10989:SF16">
    <property type="entry name" value="AT02829P-RELATED"/>
    <property type="match status" value="1"/>
</dbReference>
<dbReference type="AlphaFoldDB" id="A0A1Y1LPI5"/>
<keyword evidence="5 17" id="KW-1133">Transmembrane helix</keyword>
<evidence type="ECO:0000256" key="10">
    <source>
        <dbReference type="ARBA" id="ARBA00048680"/>
    </source>
</evidence>
<evidence type="ECO:0000256" key="17">
    <source>
        <dbReference type="SAM" id="Phobius"/>
    </source>
</evidence>
<keyword evidence="4 17" id="KW-0812">Transmembrane</keyword>
<sequence>MSFVAALHLMQAAHFWFACYYDWNYVNVPVEVYSVGLTLATGKLKFLTFWNALLQAAFFTICLLNNFIGTSEINPKSKPFIRRIRDTVLATLALPLSLFVGLSFWSIYAIDRELIFPKALDPFFPVWLNHAMHTNIMIFVLIQTYMSYHEYPSRKVGVSLFMAFMAIYLVWIHIIHAQSGVWVYPILEVLNFPLRLVFFGVAVCVGIFLYILGEKLNKMLWRNIVEKNKRKKRN</sequence>
<evidence type="ECO:0000256" key="11">
    <source>
        <dbReference type="ARBA" id="ARBA00048701"/>
    </source>
</evidence>
<organism evidence="18">
    <name type="scientific">Photinus pyralis</name>
    <name type="common">Common eastern firefly</name>
    <name type="synonym">Lampyris pyralis</name>
    <dbReference type="NCBI Taxonomy" id="7054"/>
    <lineage>
        <taxon>Eukaryota</taxon>
        <taxon>Metazoa</taxon>
        <taxon>Ecdysozoa</taxon>
        <taxon>Arthropoda</taxon>
        <taxon>Hexapoda</taxon>
        <taxon>Insecta</taxon>
        <taxon>Pterygota</taxon>
        <taxon>Neoptera</taxon>
        <taxon>Endopterygota</taxon>
        <taxon>Coleoptera</taxon>
        <taxon>Polyphaga</taxon>
        <taxon>Elateriformia</taxon>
        <taxon>Elateroidea</taxon>
        <taxon>Lampyridae</taxon>
        <taxon>Lampyrinae</taxon>
        <taxon>Photinus</taxon>
    </lineage>
</organism>
<evidence type="ECO:0000256" key="13">
    <source>
        <dbReference type="ARBA" id="ARBA00049221"/>
    </source>
</evidence>
<feature type="transmembrane region" description="Helical" evidence="17">
    <location>
        <begin position="196"/>
        <end position="213"/>
    </location>
</feature>
<evidence type="ECO:0000256" key="12">
    <source>
        <dbReference type="ARBA" id="ARBA00048800"/>
    </source>
</evidence>
<comment type="catalytic activity">
    <reaction evidence="7">
        <text>12-hexadecanoyloxy-octadecanoate + H2O = 12-hydroxyoctadecanoate + hexadecanoate + H(+)</text>
        <dbReference type="Rhea" id="RHEA:52056"/>
        <dbReference type="ChEBI" id="CHEBI:7896"/>
        <dbReference type="ChEBI" id="CHEBI:15377"/>
        <dbReference type="ChEBI" id="CHEBI:15378"/>
        <dbReference type="ChEBI" id="CHEBI:83677"/>
        <dbReference type="ChEBI" id="CHEBI:84201"/>
    </reaction>
    <physiologicalReaction direction="left-to-right" evidence="7">
        <dbReference type="Rhea" id="RHEA:52057"/>
    </physiologicalReaction>
</comment>
<dbReference type="KEGG" id="ppyr:116179752"/>
<comment type="catalytic activity">
    <reaction evidence="11">
        <text>12-(9Z-octadecenoyloxy)-octadecanoate + H2O = 12-hydroxyoctadecanoate + (9Z)-octadecenoate + H(+)</text>
        <dbReference type="Rhea" id="RHEA:52060"/>
        <dbReference type="ChEBI" id="CHEBI:15377"/>
        <dbReference type="ChEBI" id="CHEBI:15378"/>
        <dbReference type="ChEBI" id="CHEBI:30823"/>
        <dbReference type="ChEBI" id="CHEBI:84201"/>
        <dbReference type="ChEBI" id="CHEBI:136302"/>
    </reaction>
    <physiologicalReaction direction="left-to-right" evidence="11">
        <dbReference type="Rhea" id="RHEA:52061"/>
    </physiologicalReaction>
</comment>
<evidence type="ECO:0000256" key="16">
    <source>
        <dbReference type="ARBA" id="ARBA00049428"/>
    </source>
</evidence>
<dbReference type="RefSeq" id="XP_031355436.1">
    <property type="nucleotide sequence ID" value="XM_031499576.1"/>
</dbReference>
<comment type="catalytic activity">
    <reaction evidence="13">
        <text>9-octadecanoyloxy-octadecanoate + H2O = 9-hydroxy-octadecanoate + octadecanoate + H(+)</text>
        <dbReference type="Rhea" id="RHEA:52096"/>
        <dbReference type="ChEBI" id="CHEBI:15377"/>
        <dbReference type="ChEBI" id="CHEBI:15378"/>
        <dbReference type="ChEBI" id="CHEBI:25629"/>
        <dbReference type="ChEBI" id="CHEBI:136286"/>
        <dbReference type="ChEBI" id="CHEBI:136373"/>
    </reaction>
    <physiologicalReaction direction="left-to-right" evidence="13">
        <dbReference type="Rhea" id="RHEA:52097"/>
    </physiologicalReaction>
</comment>
<dbReference type="EMBL" id="GEZM01054628">
    <property type="protein sequence ID" value="JAV73516.1"/>
    <property type="molecule type" value="Transcribed_RNA"/>
</dbReference>
<dbReference type="GO" id="GO:0012505">
    <property type="term" value="C:endomembrane system"/>
    <property type="evidence" value="ECO:0007669"/>
    <property type="project" value="UniProtKB-SubCell"/>
</dbReference>
<feature type="transmembrane region" description="Helical" evidence="17">
    <location>
        <begin position="160"/>
        <end position="184"/>
    </location>
</feature>
<evidence type="ECO:0000256" key="4">
    <source>
        <dbReference type="ARBA" id="ARBA00022692"/>
    </source>
</evidence>